<keyword evidence="7" id="KW-1185">Reference proteome</keyword>
<reference evidence="7" key="1">
    <citation type="journal article" date="2019" name="Microbiol. Resour. Announc.">
        <title>Complete Genome Sequence of Halomonas olivaria, a Moderately Halophilic Bacterium Isolated from Olive Processing Effluents, Obtained by Nanopore Sequencing.</title>
        <authorList>
            <person name="Nagata S."/>
            <person name="Ii K.M."/>
            <person name="Tsukimi T."/>
            <person name="Miura M.C."/>
            <person name="Galipon J."/>
            <person name="Arakawa K."/>
        </authorList>
    </citation>
    <scope>NUCLEOTIDE SEQUENCE [LARGE SCALE GENOMIC DNA]</scope>
    <source>
        <strain evidence="7">TYRC17</strain>
    </source>
</reference>
<dbReference type="EMBL" id="AP019416">
    <property type="protein sequence ID" value="BBI48019.1"/>
    <property type="molecule type" value="Genomic_DNA"/>
</dbReference>
<evidence type="ECO:0000256" key="3">
    <source>
        <dbReference type="ARBA" id="ARBA00022723"/>
    </source>
</evidence>
<evidence type="ECO:0000256" key="2">
    <source>
        <dbReference type="ARBA" id="ARBA00006787"/>
    </source>
</evidence>
<proteinExistence type="inferred from homology"/>
<comment type="similarity">
    <text evidence="2">Belongs to the carotenoid oxygenase family.</text>
</comment>
<evidence type="ECO:0000256" key="4">
    <source>
        <dbReference type="ARBA" id="ARBA00023002"/>
    </source>
</evidence>
<keyword evidence="4" id="KW-0560">Oxidoreductase</keyword>
<dbReference type="PANTHER" id="PTHR10543:SF89">
    <property type="entry name" value="CAROTENOID 9,10(9',10')-CLEAVAGE DIOXYGENASE 1"/>
    <property type="match status" value="1"/>
</dbReference>
<evidence type="ECO:0000313" key="6">
    <source>
        <dbReference type="EMBL" id="BBI48019.1"/>
    </source>
</evidence>
<evidence type="ECO:0000256" key="1">
    <source>
        <dbReference type="ARBA" id="ARBA00001954"/>
    </source>
</evidence>
<keyword evidence="3" id="KW-0479">Metal-binding</keyword>
<dbReference type="Pfam" id="PF03055">
    <property type="entry name" value="RPE65"/>
    <property type="match status" value="1"/>
</dbReference>
<evidence type="ECO:0000256" key="5">
    <source>
        <dbReference type="ARBA" id="ARBA00023004"/>
    </source>
</evidence>
<protein>
    <recommendedName>
        <fullName evidence="8">Dioxygenase</fullName>
    </recommendedName>
</protein>
<evidence type="ECO:0008006" key="8">
    <source>
        <dbReference type="Google" id="ProtNLM"/>
    </source>
</evidence>
<keyword evidence="5" id="KW-0408">Iron</keyword>
<dbReference type="Proteomes" id="UP000289555">
    <property type="component" value="Chromosome"/>
</dbReference>
<gene>
    <name evidence="6" type="ORF">HORIV_04400</name>
</gene>
<comment type="cofactor">
    <cofactor evidence="1">
        <name>Fe(2+)</name>
        <dbReference type="ChEBI" id="CHEBI:29033"/>
    </cofactor>
</comment>
<dbReference type="PANTHER" id="PTHR10543">
    <property type="entry name" value="BETA-CAROTENE DIOXYGENASE"/>
    <property type="match status" value="1"/>
</dbReference>
<sequence length="353" mass="38911">MALQEVNFPFEITPELETTGAYDFGGALKTMMTAHPKICPRTGEMLFFGNSPLPPHLIYHVADASGRLVHSEVIEGPNGSVIHDFAITENYVIWFDPNVALDLHSELAFPYTWQREYRGRIGVMPRDRSKGSVQWIDVDPYYMLHFSNAWEDADGHLVVEGPFFDEAAWGKASAFINGTAPQGAAPVSGARRSRWIIDPRQGTARVGLLDDLTIEFPMIHPGFTGRQNRFAYAVVFPDAARAGYGIVKYDLEHDRRWVLDLPAGVYAGEPCFVPDPQGHSEDDGWLLTYVTDLRSNVAELWILDATQIGAPPVAAIELPAWVPAGVHGTWIGDNAVLVSPFKPTGTKKAPKGA</sequence>
<name>A0ABM9SCZ1_9GAMM</name>
<accession>A0ABM9SCZ1</accession>
<evidence type="ECO:0000313" key="7">
    <source>
        <dbReference type="Proteomes" id="UP000289555"/>
    </source>
</evidence>
<dbReference type="InterPro" id="IPR004294">
    <property type="entry name" value="Carotenoid_Oase"/>
</dbReference>
<organism evidence="6 7">
    <name type="scientific">Vreelandella olivaria</name>
    <dbReference type="NCBI Taxonomy" id="390919"/>
    <lineage>
        <taxon>Bacteria</taxon>
        <taxon>Pseudomonadati</taxon>
        <taxon>Pseudomonadota</taxon>
        <taxon>Gammaproteobacteria</taxon>
        <taxon>Oceanospirillales</taxon>
        <taxon>Halomonadaceae</taxon>
        <taxon>Vreelandella</taxon>
    </lineage>
</organism>